<feature type="domain" description="DUF306" evidence="1">
    <location>
        <begin position="43"/>
        <end position="150"/>
    </location>
</feature>
<protein>
    <recommendedName>
        <fullName evidence="1">DUF306 domain-containing protein</fullName>
    </recommendedName>
</protein>
<dbReference type="Gene3D" id="2.40.128.270">
    <property type="match status" value="1"/>
</dbReference>
<dbReference type="InterPro" id="IPR038670">
    <property type="entry name" value="HslJ-like_sf"/>
</dbReference>
<name>A0ABP8M7D8_9BACT</name>
<evidence type="ECO:0000313" key="2">
    <source>
        <dbReference type="EMBL" id="GAA4443860.1"/>
    </source>
</evidence>
<dbReference type="EMBL" id="BAABEY010000030">
    <property type="protein sequence ID" value="GAA4443860.1"/>
    <property type="molecule type" value="Genomic_DNA"/>
</dbReference>
<dbReference type="PROSITE" id="PS51257">
    <property type="entry name" value="PROKAR_LIPOPROTEIN"/>
    <property type="match status" value="1"/>
</dbReference>
<dbReference type="PANTHER" id="PTHR35535:SF1">
    <property type="entry name" value="HEAT SHOCK PROTEIN HSLJ"/>
    <property type="match status" value="1"/>
</dbReference>
<reference evidence="3" key="1">
    <citation type="journal article" date="2019" name="Int. J. Syst. Evol. Microbiol.">
        <title>The Global Catalogue of Microorganisms (GCM) 10K type strain sequencing project: providing services to taxonomists for standard genome sequencing and annotation.</title>
        <authorList>
            <consortium name="The Broad Institute Genomics Platform"/>
            <consortium name="The Broad Institute Genome Sequencing Center for Infectious Disease"/>
            <person name="Wu L."/>
            <person name="Ma J."/>
        </authorList>
    </citation>
    <scope>NUCLEOTIDE SEQUENCE [LARGE SCALE GENOMIC DNA]</scope>
    <source>
        <strain evidence="3">JCM 31920</strain>
    </source>
</reference>
<dbReference type="Pfam" id="PF03724">
    <property type="entry name" value="META"/>
    <property type="match status" value="1"/>
</dbReference>
<dbReference type="PANTHER" id="PTHR35535">
    <property type="entry name" value="HEAT SHOCK PROTEIN HSLJ"/>
    <property type="match status" value="1"/>
</dbReference>
<organism evidence="2 3">
    <name type="scientific">Ravibacter arvi</name>
    <dbReference type="NCBI Taxonomy" id="2051041"/>
    <lineage>
        <taxon>Bacteria</taxon>
        <taxon>Pseudomonadati</taxon>
        <taxon>Bacteroidota</taxon>
        <taxon>Cytophagia</taxon>
        <taxon>Cytophagales</taxon>
        <taxon>Spirosomataceae</taxon>
        <taxon>Ravibacter</taxon>
    </lineage>
</organism>
<gene>
    <name evidence="2" type="ORF">GCM10023091_33140</name>
</gene>
<evidence type="ECO:0000259" key="1">
    <source>
        <dbReference type="Pfam" id="PF03724"/>
    </source>
</evidence>
<proteinExistence type="predicted"/>
<sequence>MKKNIFIFLAVIVASACASREKPGREEQQVAEEKPVKQVSVSDLLGKEWSLQELNGAPIVLDPNFPKKPVLVFEKDDNLSGNLGCNGFGGVYKIKEDGTIAISNILSTQMACANLEVEKAFTEVLQGAKTFEVENGLLTLKDDNQKVTAKLTAQ</sequence>
<keyword evidence="3" id="KW-1185">Reference proteome</keyword>
<evidence type="ECO:0000313" key="3">
    <source>
        <dbReference type="Proteomes" id="UP001501508"/>
    </source>
</evidence>
<accession>A0ABP8M7D8</accession>
<dbReference type="RefSeq" id="WP_345031232.1">
    <property type="nucleotide sequence ID" value="NZ_BAABEY010000030.1"/>
</dbReference>
<comment type="caution">
    <text evidence="2">The sequence shown here is derived from an EMBL/GenBank/DDBJ whole genome shotgun (WGS) entry which is preliminary data.</text>
</comment>
<dbReference type="InterPro" id="IPR005184">
    <property type="entry name" value="DUF306_Meta_HslJ"/>
</dbReference>
<dbReference type="InterPro" id="IPR053147">
    <property type="entry name" value="Hsp_HslJ-like"/>
</dbReference>
<dbReference type="Proteomes" id="UP001501508">
    <property type="component" value="Unassembled WGS sequence"/>
</dbReference>